<dbReference type="EMBL" id="PEZT01000020">
    <property type="protein sequence ID" value="PIS09078.1"/>
    <property type="molecule type" value="Genomic_DNA"/>
</dbReference>
<comment type="function">
    <text evidence="3">Binds together with bS18 to 16S ribosomal RNA.</text>
</comment>
<dbReference type="CDD" id="cd00473">
    <property type="entry name" value="bS6"/>
    <property type="match status" value="1"/>
</dbReference>
<comment type="similarity">
    <text evidence="1 3">Belongs to the bacterial ribosomal protein bS6 family.</text>
</comment>
<dbReference type="InterPro" id="IPR000529">
    <property type="entry name" value="Ribosomal_bS6"/>
</dbReference>
<dbReference type="GO" id="GO:0070181">
    <property type="term" value="F:small ribosomal subunit rRNA binding"/>
    <property type="evidence" value="ECO:0007669"/>
    <property type="project" value="TreeGrafter"/>
</dbReference>
<keyword evidence="3 4" id="KW-0689">Ribosomal protein</keyword>
<evidence type="ECO:0000256" key="2">
    <source>
        <dbReference type="ARBA" id="ARBA00035294"/>
    </source>
</evidence>
<dbReference type="GO" id="GO:1990904">
    <property type="term" value="C:ribonucleoprotein complex"/>
    <property type="evidence" value="ECO:0007669"/>
    <property type="project" value="UniProtKB-KW"/>
</dbReference>
<dbReference type="GO" id="GO:0003735">
    <property type="term" value="F:structural constituent of ribosome"/>
    <property type="evidence" value="ECO:0007669"/>
    <property type="project" value="InterPro"/>
</dbReference>
<dbReference type="InterPro" id="IPR035980">
    <property type="entry name" value="Ribosomal_bS6_sf"/>
</dbReference>
<dbReference type="PANTHER" id="PTHR21011">
    <property type="entry name" value="MITOCHONDRIAL 28S RIBOSOMAL PROTEIN S6"/>
    <property type="match status" value="1"/>
</dbReference>
<evidence type="ECO:0000313" key="4">
    <source>
        <dbReference type="EMBL" id="PIS09078.1"/>
    </source>
</evidence>
<keyword evidence="3" id="KW-0694">RNA-binding</keyword>
<accession>A0A2H0WAY8</accession>
<protein>
    <recommendedName>
        <fullName evidence="2 3">Small ribosomal subunit protein bS6</fullName>
    </recommendedName>
</protein>
<gene>
    <name evidence="3 4" type="primary">rpsF</name>
    <name evidence="4" type="ORF">COT75_03370</name>
</gene>
<dbReference type="InterPro" id="IPR020814">
    <property type="entry name" value="Ribosomal_S6_plastid/chlpt"/>
</dbReference>
<dbReference type="GO" id="GO:0005840">
    <property type="term" value="C:ribosome"/>
    <property type="evidence" value="ECO:0007669"/>
    <property type="project" value="UniProtKB-KW"/>
</dbReference>
<dbReference type="Proteomes" id="UP000230093">
    <property type="component" value="Unassembled WGS sequence"/>
</dbReference>
<dbReference type="AlphaFoldDB" id="A0A2H0WAY8"/>
<name>A0A2H0WAY8_9BACT</name>
<dbReference type="GO" id="GO:0006412">
    <property type="term" value="P:translation"/>
    <property type="evidence" value="ECO:0007669"/>
    <property type="project" value="UniProtKB-UniRule"/>
</dbReference>
<reference evidence="5" key="1">
    <citation type="submission" date="2017-09" db="EMBL/GenBank/DDBJ databases">
        <title>Depth-based differentiation of microbial function through sediment-hosted aquifers and enrichment of novel symbionts in the deep terrestrial subsurface.</title>
        <authorList>
            <person name="Probst A.J."/>
            <person name="Ladd B."/>
            <person name="Jarett J.K."/>
            <person name="Geller-Mcgrath D.E."/>
            <person name="Sieber C.M.K."/>
            <person name="Emerson J.B."/>
            <person name="Anantharaman K."/>
            <person name="Thomas B.C."/>
            <person name="Malmstrom R."/>
            <person name="Stieglmeier M."/>
            <person name="Klingl A."/>
            <person name="Woyke T."/>
            <person name="Ryan C.M."/>
            <person name="Banfield J.F."/>
        </authorList>
    </citation>
    <scope>NUCLEOTIDE SEQUENCE [LARGE SCALE GENOMIC DNA]</scope>
</reference>
<comment type="caution">
    <text evidence="4">The sequence shown here is derived from an EMBL/GenBank/DDBJ whole genome shotgun (WGS) entry which is preliminary data.</text>
</comment>
<dbReference type="InterPro" id="IPR014717">
    <property type="entry name" value="Transl_elong_EF1B/ribsomal_bS6"/>
</dbReference>
<organism evidence="4 5">
    <name type="scientific">Candidatus Beckwithbacteria bacterium CG10_big_fil_rev_8_21_14_0_10_34_10</name>
    <dbReference type="NCBI Taxonomy" id="1974495"/>
    <lineage>
        <taxon>Bacteria</taxon>
        <taxon>Candidatus Beckwithiibacteriota</taxon>
    </lineage>
</organism>
<sequence>MPDYDLVLILKPSLKPEEEKKELAKVKKMTLDLEGKLGKNESWGKRDLAYPILKNKEAIYHKFKINLPTKAILSWRAKIKLNENIIRYLLIRV</sequence>
<dbReference type="HAMAP" id="MF_00360">
    <property type="entry name" value="Ribosomal_bS6"/>
    <property type="match status" value="1"/>
</dbReference>
<keyword evidence="3" id="KW-0699">rRNA-binding</keyword>
<dbReference type="SUPFAM" id="SSF54995">
    <property type="entry name" value="Ribosomal protein S6"/>
    <property type="match status" value="1"/>
</dbReference>
<dbReference type="PANTHER" id="PTHR21011:SF1">
    <property type="entry name" value="SMALL RIBOSOMAL SUBUNIT PROTEIN BS6M"/>
    <property type="match status" value="1"/>
</dbReference>
<dbReference type="NCBIfam" id="TIGR00166">
    <property type="entry name" value="S6"/>
    <property type="match status" value="1"/>
</dbReference>
<proteinExistence type="inferred from homology"/>
<evidence type="ECO:0000256" key="3">
    <source>
        <dbReference type="HAMAP-Rule" id="MF_00360"/>
    </source>
</evidence>
<evidence type="ECO:0000256" key="1">
    <source>
        <dbReference type="ARBA" id="ARBA00009512"/>
    </source>
</evidence>
<dbReference type="Gene3D" id="3.30.70.60">
    <property type="match status" value="1"/>
</dbReference>
<keyword evidence="3" id="KW-0687">Ribonucleoprotein</keyword>
<dbReference type="Pfam" id="PF01250">
    <property type="entry name" value="Ribosomal_S6"/>
    <property type="match status" value="1"/>
</dbReference>
<dbReference type="GO" id="GO:0005737">
    <property type="term" value="C:cytoplasm"/>
    <property type="evidence" value="ECO:0007669"/>
    <property type="project" value="UniProtKB-ARBA"/>
</dbReference>
<evidence type="ECO:0000313" key="5">
    <source>
        <dbReference type="Proteomes" id="UP000230093"/>
    </source>
</evidence>